<keyword evidence="1" id="KW-0732">Signal</keyword>
<name>A0AAV5W244_9BILA</name>
<reference evidence="2" key="1">
    <citation type="submission" date="2023-10" db="EMBL/GenBank/DDBJ databases">
        <title>Genome assembly of Pristionchus species.</title>
        <authorList>
            <person name="Yoshida K."/>
            <person name="Sommer R.J."/>
        </authorList>
    </citation>
    <scope>NUCLEOTIDE SEQUENCE</scope>
    <source>
        <strain evidence="2">RS5133</strain>
    </source>
</reference>
<gene>
    <name evidence="2" type="ORF">PFISCL1PPCAC_16070</name>
</gene>
<accession>A0AAV5W244</accession>
<feature type="signal peptide" evidence="1">
    <location>
        <begin position="1"/>
        <end position="19"/>
    </location>
</feature>
<dbReference type="AlphaFoldDB" id="A0AAV5W244"/>
<protein>
    <submittedName>
        <fullName evidence="2">Uncharacterized protein</fullName>
    </submittedName>
</protein>
<feature type="non-terminal residue" evidence="2">
    <location>
        <position position="1"/>
    </location>
</feature>
<organism evidence="2 3">
    <name type="scientific">Pristionchus fissidentatus</name>
    <dbReference type="NCBI Taxonomy" id="1538716"/>
    <lineage>
        <taxon>Eukaryota</taxon>
        <taxon>Metazoa</taxon>
        <taxon>Ecdysozoa</taxon>
        <taxon>Nematoda</taxon>
        <taxon>Chromadorea</taxon>
        <taxon>Rhabditida</taxon>
        <taxon>Rhabditina</taxon>
        <taxon>Diplogasteromorpha</taxon>
        <taxon>Diplogasteroidea</taxon>
        <taxon>Neodiplogasteridae</taxon>
        <taxon>Pristionchus</taxon>
    </lineage>
</organism>
<proteinExistence type="predicted"/>
<keyword evidence="3" id="KW-1185">Reference proteome</keyword>
<comment type="caution">
    <text evidence="2">The sequence shown here is derived from an EMBL/GenBank/DDBJ whole genome shotgun (WGS) entry which is preliminary data.</text>
</comment>
<sequence length="208" mass="23609">RSLATLLLLLSVSLTPVDMAPEQPYTEDDERAMEPVNPHDVIIFDVAYTIKTSYCYEGRTQSGFSVYAGALDLHGQLLWLGKLTRDNCKVHQTHEHRFEGKASFTSPKNEVLECIQGGNSDACDPRGEVVFIDMRGEFVDDWSIEMVTVNSIFEYDLVEYNTSFEHAILDPCKCRLDEPVVYQIGPASGQFLKRDSLPNVRDWISDFF</sequence>
<evidence type="ECO:0000313" key="3">
    <source>
        <dbReference type="Proteomes" id="UP001432322"/>
    </source>
</evidence>
<dbReference type="Proteomes" id="UP001432322">
    <property type="component" value="Unassembled WGS sequence"/>
</dbReference>
<evidence type="ECO:0000313" key="2">
    <source>
        <dbReference type="EMBL" id="GMT24773.1"/>
    </source>
</evidence>
<feature type="non-terminal residue" evidence="2">
    <location>
        <position position="208"/>
    </location>
</feature>
<dbReference type="EMBL" id="BTSY01000004">
    <property type="protein sequence ID" value="GMT24773.1"/>
    <property type="molecule type" value="Genomic_DNA"/>
</dbReference>
<evidence type="ECO:0000256" key="1">
    <source>
        <dbReference type="SAM" id="SignalP"/>
    </source>
</evidence>
<feature type="chain" id="PRO_5043809082" evidence="1">
    <location>
        <begin position="20"/>
        <end position="208"/>
    </location>
</feature>